<dbReference type="PANTHER" id="PTHR30250:SF11">
    <property type="entry name" value="O-ANTIGEN TRANSPORTER-RELATED"/>
    <property type="match status" value="1"/>
</dbReference>
<evidence type="ECO:0000256" key="1">
    <source>
        <dbReference type="ARBA" id="ARBA00004651"/>
    </source>
</evidence>
<organism evidence="7 8">
    <name type="scientific">Faecalicatena fissicatena</name>
    <dbReference type="NCBI Taxonomy" id="290055"/>
    <lineage>
        <taxon>Bacteria</taxon>
        <taxon>Bacillati</taxon>
        <taxon>Bacillota</taxon>
        <taxon>Clostridia</taxon>
        <taxon>Lachnospirales</taxon>
        <taxon>Lachnospiraceae</taxon>
        <taxon>Faecalicatena</taxon>
    </lineage>
</organism>
<dbReference type="EMBL" id="JACLYY010000010">
    <property type="protein sequence ID" value="MBM6738553.1"/>
    <property type="molecule type" value="Genomic_DNA"/>
</dbReference>
<keyword evidence="4 6" id="KW-1133">Transmembrane helix</keyword>
<feature type="transmembrane region" description="Helical" evidence="6">
    <location>
        <begin position="461"/>
        <end position="485"/>
    </location>
</feature>
<keyword evidence="7" id="KW-0413">Isomerase</keyword>
<gene>
    <name evidence="7" type="ORF">H7U36_10655</name>
</gene>
<feature type="transmembrane region" description="Helical" evidence="6">
    <location>
        <begin position="118"/>
        <end position="144"/>
    </location>
</feature>
<keyword evidence="5 6" id="KW-0472">Membrane</keyword>
<feature type="transmembrane region" description="Helical" evidence="6">
    <location>
        <begin position="243"/>
        <end position="261"/>
    </location>
</feature>
<dbReference type="RefSeq" id="WP_205156121.1">
    <property type="nucleotide sequence ID" value="NZ_JACLYY010000010.1"/>
</dbReference>
<feature type="transmembrane region" description="Helical" evidence="6">
    <location>
        <begin position="383"/>
        <end position="408"/>
    </location>
</feature>
<evidence type="ECO:0000256" key="6">
    <source>
        <dbReference type="SAM" id="Phobius"/>
    </source>
</evidence>
<evidence type="ECO:0000256" key="2">
    <source>
        <dbReference type="ARBA" id="ARBA00022475"/>
    </source>
</evidence>
<accession>A0ABS2EA96</accession>
<protein>
    <submittedName>
        <fullName evidence="7">Sugar isomerase</fullName>
    </submittedName>
</protein>
<keyword evidence="8" id="KW-1185">Reference proteome</keyword>
<proteinExistence type="predicted"/>
<feature type="transmembrane region" description="Helical" evidence="6">
    <location>
        <begin position="91"/>
        <end position="112"/>
    </location>
</feature>
<feature type="transmembrane region" description="Helical" evidence="6">
    <location>
        <begin position="156"/>
        <end position="180"/>
    </location>
</feature>
<feature type="transmembrane region" description="Helical" evidence="6">
    <location>
        <begin position="433"/>
        <end position="455"/>
    </location>
</feature>
<evidence type="ECO:0000256" key="4">
    <source>
        <dbReference type="ARBA" id="ARBA00022989"/>
    </source>
</evidence>
<feature type="transmembrane region" description="Helical" evidence="6">
    <location>
        <begin position="50"/>
        <end position="70"/>
    </location>
</feature>
<dbReference type="Proteomes" id="UP000716906">
    <property type="component" value="Unassembled WGS sequence"/>
</dbReference>
<evidence type="ECO:0000313" key="8">
    <source>
        <dbReference type="Proteomes" id="UP000716906"/>
    </source>
</evidence>
<feature type="transmembrane region" description="Helical" evidence="6">
    <location>
        <begin position="12"/>
        <end position="38"/>
    </location>
</feature>
<evidence type="ECO:0000256" key="3">
    <source>
        <dbReference type="ARBA" id="ARBA00022692"/>
    </source>
</evidence>
<keyword evidence="2" id="KW-1003">Cell membrane</keyword>
<sequence length="505" mass="56654">MQLKAKIKYNLVFNVLSQMIILFLGILLPRLVLVSYGSEVNGLLNTISQIFVYIGLLEAGIGNASVNALYKPIVDRDIHTISEIYCATKKYYCKVTIIYFICVVLFAAIYPFCITTSLNHISVILLILFEGMGGVISFWLVAALKQVLIADGRNYIIANITMLVRVSTSIAKIIIISLGYDVLLVQASWFVINCIQVFSYVYYFKRKYAWIEKIENPSIEYLAQKNAFLVHEISGVIFSSTDTFVISTFCGLIAASIYSIYNLVFNSLNSLISAVNNGMHFILGQTYAKDLEKYVKVHDAYDSIYMAVVFSLMSVAYVLIYPFVSLYTSGIEDANYIVEGLPFLFALIQMLSCSRAVASRLINVAGYARATQNRSILEAALNLGVSLILVNIIGIYGALIGTIVALLYRTNDIIIYANTKILKRSPWITYKKMLANFFIFGLIIILEQYLCTWFLDKCSSYLYLAVIAVPVTLVVCIIYFGIAFLQNKDLVSALKIFLQNKSMPK</sequence>
<evidence type="ECO:0000313" key="7">
    <source>
        <dbReference type="EMBL" id="MBM6738553.1"/>
    </source>
</evidence>
<dbReference type="GO" id="GO:0016853">
    <property type="term" value="F:isomerase activity"/>
    <property type="evidence" value="ECO:0007669"/>
    <property type="project" value="UniProtKB-KW"/>
</dbReference>
<comment type="subcellular location">
    <subcellularLocation>
        <location evidence="1">Cell membrane</location>
        <topology evidence="1">Multi-pass membrane protein</topology>
    </subcellularLocation>
</comment>
<dbReference type="InterPro" id="IPR050833">
    <property type="entry name" value="Poly_Biosynth_Transport"/>
</dbReference>
<feature type="transmembrane region" description="Helical" evidence="6">
    <location>
        <begin position="186"/>
        <end position="204"/>
    </location>
</feature>
<comment type="caution">
    <text evidence="7">The sequence shown here is derived from an EMBL/GenBank/DDBJ whole genome shotgun (WGS) entry which is preliminary data.</text>
</comment>
<dbReference type="PANTHER" id="PTHR30250">
    <property type="entry name" value="PST FAMILY PREDICTED COLANIC ACID TRANSPORTER"/>
    <property type="match status" value="1"/>
</dbReference>
<name>A0ABS2EA96_9FIRM</name>
<evidence type="ECO:0000256" key="5">
    <source>
        <dbReference type="ARBA" id="ARBA00023136"/>
    </source>
</evidence>
<feature type="transmembrane region" description="Helical" evidence="6">
    <location>
        <begin position="304"/>
        <end position="324"/>
    </location>
</feature>
<keyword evidence="3 6" id="KW-0812">Transmembrane</keyword>
<reference evidence="7 8" key="1">
    <citation type="journal article" date="2021" name="Sci. Rep.">
        <title>The distribution of antibiotic resistance genes in chicken gut microbiota commensals.</title>
        <authorList>
            <person name="Juricova H."/>
            <person name="Matiasovicova J."/>
            <person name="Kubasova T."/>
            <person name="Cejkova D."/>
            <person name="Rychlik I."/>
        </authorList>
    </citation>
    <scope>NUCLEOTIDE SEQUENCE [LARGE SCALE GENOMIC DNA]</scope>
    <source>
        <strain evidence="7 8">An773</strain>
    </source>
</reference>